<sequence length="127" mass="14600">MGGRKKQRAKKKRNTKRRAPSFCCPNRNLLDARPNNNQSLFISRQFDSQKKPPSSPKLHRIQLSSQKTSKIVWPSLIWFPYLFCSKTTSCKGWNTSHKVKAPVNLKAPCVIETNLTTLLNVIQILHQ</sequence>
<proteinExistence type="predicted"/>
<feature type="region of interest" description="Disordered" evidence="1">
    <location>
        <begin position="1"/>
        <end position="35"/>
    </location>
</feature>
<evidence type="ECO:0000313" key="3">
    <source>
        <dbReference type="Proteomes" id="UP000323506"/>
    </source>
</evidence>
<feature type="compositionally biased region" description="Basic residues" evidence="1">
    <location>
        <begin position="1"/>
        <end position="19"/>
    </location>
</feature>
<protein>
    <submittedName>
        <fullName evidence="2">Uncharacterized protein</fullName>
    </submittedName>
</protein>
<organism evidence="2 3">
    <name type="scientific">Gossypium darwinii</name>
    <name type="common">Darwin's cotton</name>
    <name type="synonym">Gossypium barbadense var. darwinii</name>
    <dbReference type="NCBI Taxonomy" id="34276"/>
    <lineage>
        <taxon>Eukaryota</taxon>
        <taxon>Viridiplantae</taxon>
        <taxon>Streptophyta</taxon>
        <taxon>Embryophyta</taxon>
        <taxon>Tracheophyta</taxon>
        <taxon>Spermatophyta</taxon>
        <taxon>Magnoliopsida</taxon>
        <taxon>eudicotyledons</taxon>
        <taxon>Gunneridae</taxon>
        <taxon>Pentapetalae</taxon>
        <taxon>rosids</taxon>
        <taxon>malvids</taxon>
        <taxon>Malvales</taxon>
        <taxon>Malvaceae</taxon>
        <taxon>Malvoideae</taxon>
        <taxon>Gossypium</taxon>
    </lineage>
</organism>
<dbReference type="AlphaFoldDB" id="A0A5D2C0Z4"/>
<dbReference type="Proteomes" id="UP000323506">
    <property type="component" value="Chromosome D07"/>
</dbReference>
<dbReference type="EMBL" id="CM017707">
    <property type="protein sequence ID" value="TYG61943.1"/>
    <property type="molecule type" value="Genomic_DNA"/>
</dbReference>
<gene>
    <name evidence="2" type="ORF">ES288_D07G189600v1</name>
</gene>
<keyword evidence="3" id="KW-1185">Reference proteome</keyword>
<reference evidence="2 3" key="1">
    <citation type="submission" date="2019-06" db="EMBL/GenBank/DDBJ databases">
        <title>WGS assembly of Gossypium darwinii.</title>
        <authorList>
            <person name="Chen Z.J."/>
            <person name="Sreedasyam A."/>
            <person name="Ando A."/>
            <person name="Song Q."/>
            <person name="De L."/>
            <person name="Hulse-Kemp A."/>
            <person name="Ding M."/>
            <person name="Ye W."/>
            <person name="Kirkbride R."/>
            <person name="Jenkins J."/>
            <person name="Plott C."/>
            <person name="Lovell J."/>
            <person name="Lin Y.-M."/>
            <person name="Vaughn R."/>
            <person name="Liu B."/>
            <person name="Li W."/>
            <person name="Simpson S."/>
            <person name="Scheffler B."/>
            <person name="Saski C."/>
            <person name="Grover C."/>
            <person name="Hu G."/>
            <person name="Conover J."/>
            <person name="Carlson J."/>
            <person name="Shu S."/>
            <person name="Boston L."/>
            <person name="Williams M."/>
            <person name="Peterson D."/>
            <person name="Mcgee K."/>
            <person name="Jones D."/>
            <person name="Wendel J."/>
            <person name="Stelly D."/>
            <person name="Grimwood J."/>
            <person name="Schmutz J."/>
        </authorList>
    </citation>
    <scope>NUCLEOTIDE SEQUENCE [LARGE SCALE GENOMIC DNA]</scope>
    <source>
        <strain evidence="2">1808015.09</strain>
    </source>
</reference>
<evidence type="ECO:0000256" key="1">
    <source>
        <dbReference type="SAM" id="MobiDB-lite"/>
    </source>
</evidence>
<accession>A0A5D2C0Z4</accession>
<evidence type="ECO:0000313" key="2">
    <source>
        <dbReference type="EMBL" id="TYG61943.1"/>
    </source>
</evidence>
<name>A0A5D2C0Z4_GOSDA</name>